<evidence type="ECO:0000313" key="1">
    <source>
        <dbReference type="EMBL" id="CAH1960811.1"/>
    </source>
</evidence>
<organism evidence="1 2">
    <name type="scientific">Acanthoscelides obtectus</name>
    <name type="common">Bean weevil</name>
    <name type="synonym">Bruchus obtectus</name>
    <dbReference type="NCBI Taxonomy" id="200917"/>
    <lineage>
        <taxon>Eukaryota</taxon>
        <taxon>Metazoa</taxon>
        <taxon>Ecdysozoa</taxon>
        <taxon>Arthropoda</taxon>
        <taxon>Hexapoda</taxon>
        <taxon>Insecta</taxon>
        <taxon>Pterygota</taxon>
        <taxon>Neoptera</taxon>
        <taxon>Endopterygota</taxon>
        <taxon>Coleoptera</taxon>
        <taxon>Polyphaga</taxon>
        <taxon>Cucujiformia</taxon>
        <taxon>Chrysomeloidea</taxon>
        <taxon>Chrysomelidae</taxon>
        <taxon>Bruchinae</taxon>
        <taxon>Bruchini</taxon>
        <taxon>Acanthoscelides</taxon>
    </lineage>
</organism>
<protein>
    <submittedName>
        <fullName evidence="1">Uncharacterized protein</fullName>
    </submittedName>
</protein>
<accession>A0A9P0NZH7</accession>
<comment type="caution">
    <text evidence="1">The sequence shown here is derived from an EMBL/GenBank/DDBJ whole genome shotgun (WGS) entry which is preliminary data.</text>
</comment>
<dbReference type="EMBL" id="CAKOFQ010006690">
    <property type="protein sequence ID" value="CAH1960811.1"/>
    <property type="molecule type" value="Genomic_DNA"/>
</dbReference>
<evidence type="ECO:0000313" key="2">
    <source>
        <dbReference type="Proteomes" id="UP001152888"/>
    </source>
</evidence>
<name>A0A9P0NZH7_ACAOB</name>
<proteinExistence type="predicted"/>
<sequence>MEISSIRREIRSVLSVEQFNIDIEYTAGTESQSPTAELIDVDTLFISNLRLYENMDISIRPRLPKLIEKGQSRKLMGQVNDYLNKHLQNEEDFTEIHTSVYVAAATVLTLNDQTIHVNTLNAFNRLEN</sequence>
<dbReference type="AlphaFoldDB" id="A0A9P0NZH7"/>
<reference evidence="1" key="1">
    <citation type="submission" date="2022-03" db="EMBL/GenBank/DDBJ databases">
        <authorList>
            <person name="Sayadi A."/>
        </authorList>
    </citation>
    <scope>NUCLEOTIDE SEQUENCE</scope>
</reference>
<gene>
    <name evidence="1" type="ORF">ACAOBT_LOCUS3800</name>
</gene>
<dbReference type="Proteomes" id="UP001152888">
    <property type="component" value="Unassembled WGS sequence"/>
</dbReference>
<keyword evidence="2" id="KW-1185">Reference proteome</keyword>